<reference evidence="6" key="2">
    <citation type="submission" date="2025-05" db="UniProtKB">
        <authorList>
            <consortium name="EnsemblMetazoa"/>
        </authorList>
    </citation>
    <scope>IDENTIFICATION</scope>
</reference>
<feature type="domain" description="Peptidase S1" evidence="5">
    <location>
        <begin position="98"/>
        <end position="305"/>
    </location>
</feature>
<comment type="similarity">
    <text evidence="2">Belongs to the peptidase S1 family. CLIP subfamily.</text>
</comment>
<dbReference type="PROSITE" id="PS50240">
    <property type="entry name" value="TRYPSIN_DOM"/>
    <property type="match status" value="1"/>
</dbReference>
<proteinExistence type="inferred from homology"/>
<dbReference type="SUPFAM" id="SSF50494">
    <property type="entry name" value="Trypsin-like serine proteases"/>
    <property type="match status" value="1"/>
</dbReference>
<evidence type="ECO:0000313" key="6">
    <source>
        <dbReference type="EnsemblMetazoa" id="XP_044317369.1"/>
    </source>
</evidence>
<evidence type="ECO:0000256" key="4">
    <source>
        <dbReference type="SAM" id="SignalP"/>
    </source>
</evidence>
<dbReference type="CDD" id="cd00190">
    <property type="entry name" value="Tryp_SPc"/>
    <property type="match status" value="1"/>
</dbReference>
<keyword evidence="1" id="KW-1015">Disulfide bond</keyword>
<reference evidence="7" key="1">
    <citation type="journal article" date="2021" name="Elife">
        <title>Highly contiguous assemblies of 101 drosophilid genomes.</title>
        <authorList>
            <person name="Kim B.Y."/>
            <person name="Wang J.R."/>
            <person name="Miller D.E."/>
            <person name="Barmina O."/>
            <person name="Delaney E."/>
            <person name="Thompson A."/>
            <person name="Comeault A.A."/>
            <person name="Peede D."/>
            <person name="D'Agostino E.R."/>
            <person name="Pelaez J."/>
            <person name="Aguilar J.M."/>
            <person name="Haji D."/>
            <person name="Matsunaga T."/>
            <person name="Armstrong E.E."/>
            <person name="Zych M."/>
            <person name="Ogawa Y."/>
            <person name="Stamenkovic-Radak M."/>
            <person name="Jelic M."/>
            <person name="Veselinovic M.S."/>
            <person name="Tanaskovic M."/>
            <person name="Eric P."/>
            <person name="Gao J.J."/>
            <person name="Katoh T.K."/>
            <person name="Toda M.J."/>
            <person name="Watabe H."/>
            <person name="Watada M."/>
            <person name="Davis J.S."/>
            <person name="Moyle L.C."/>
            <person name="Manoli G."/>
            <person name="Bertolini E."/>
            <person name="Kostal V."/>
            <person name="Hawley R.S."/>
            <person name="Takahashi A."/>
            <person name="Jones C.D."/>
            <person name="Price D.K."/>
            <person name="Whiteman N."/>
            <person name="Kopp A."/>
            <person name="Matute D.R."/>
            <person name="Petrov D.A."/>
        </authorList>
    </citation>
    <scope>NUCLEOTIDE SEQUENCE [LARGE SCALE GENOMIC DNA]</scope>
</reference>
<keyword evidence="4" id="KW-0732">Signal</keyword>
<feature type="compositionally biased region" description="Basic and acidic residues" evidence="3">
    <location>
        <begin position="346"/>
        <end position="355"/>
    </location>
</feature>
<dbReference type="RefSeq" id="XP_044317369.1">
    <property type="nucleotide sequence ID" value="XM_044461434.1"/>
</dbReference>
<dbReference type="Pfam" id="PF00089">
    <property type="entry name" value="Trypsin"/>
    <property type="match status" value="2"/>
</dbReference>
<dbReference type="SMART" id="SM00020">
    <property type="entry name" value="Tryp_SPc"/>
    <property type="match status" value="1"/>
</dbReference>
<dbReference type="InterPro" id="IPR001254">
    <property type="entry name" value="Trypsin_dom"/>
</dbReference>
<feature type="signal peptide" evidence="4">
    <location>
        <begin position="1"/>
        <end position="22"/>
    </location>
</feature>
<dbReference type="InterPro" id="IPR043504">
    <property type="entry name" value="Peptidase_S1_PA_chymotrypsin"/>
</dbReference>
<evidence type="ECO:0000313" key="7">
    <source>
        <dbReference type="Proteomes" id="UP001652680"/>
    </source>
</evidence>
<dbReference type="EnsemblMetazoa" id="XM_044461434.1">
    <property type="protein sequence ID" value="XP_044317369.1"/>
    <property type="gene ID" value="LOC108047774"/>
</dbReference>
<feature type="chain" id="PRO_5047512543" description="Peptidase S1 domain-containing protein" evidence="4">
    <location>
        <begin position="23"/>
        <end position="355"/>
    </location>
</feature>
<dbReference type="Gene3D" id="2.40.10.10">
    <property type="entry name" value="Trypsin-like serine proteases"/>
    <property type="match status" value="2"/>
</dbReference>
<dbReference type="PANTHER" id="PTHR24256">
    <property type="entry name" value="TRYPTASE-RELATED"/>
    <property type="match status" value="1"/>
</dbReference>
<keyword evidence="7" id="KW-1185">Reference proteome</keyword>
<dbReference type="GeneID" id="108047774"/>
<dbReference type="InterPro" id="IPR009003">
    <property type="entry name" value="Peptidase_S1_PA"/>
</dbReference>
<name>A0ABM5JEX1_DRORH</name>
<protein>
    <recommendedName>
        <fullName evidence="5">Peptidase S1 domain-containing protein</fullName>
    </recommendedName>
</protein>
<organism evidence="6 7">
    <name type="scientific">Drosophila rhopaloa</name>
    <name type="common">Fruit fly</name>
    <dbReference type="NCBI Taxonomy" id="1041015"/>
    <lineage>
        <taxon>Eukaryota</taxon>
        <taxon>Metazoa</taxon>
        <taxon>Ecdysozoa</taxon>
        <taxon>Arthropoda</taxon>
        <taxon>Hexapoda</taxon>
        <taxon>Insecta</taxon>
        <taxon>Pterygota</taxon>
        <taxon>Neoptera</taxon>
        <taxon>Endopterygota</taxon>
        <taxon>Diptera</taxon>
        <taxon>Brachycera</taxon>
        <taxon>Muscomorpha</taxon>
        <taxon>Ephydroidea</taxon>
        <taxon>Drosophilidae</taxon>
        <taxon>Drosophila</taxon>
        <taxon>Sophophora</taxon>
    </lineage>
</organism>
<evidence type="ECO:0000256" key="2">
    <source>
        <dbReference type="ARBA" id="ARBA00024195"/>
    </source>
</evidence>
<accession>A0ABM5JEX1</accession>
<feature type="region of interest" description="Disordered" evidence="3">
    <location>
        <begin position="309"/>
        <end position="355"/>
    </location>
</feature>
<sequence length="355" mass="39901">MRRLHGILPILFLFLVTYQVLGQDCWPPRERRCVPRHKCRYQVDFRAMSNGNNGCPAPETCCQNIHILNNGPDISVEETVNPECGRPNSRGISFEVRDMDGFAQEFEFPWMVALLDINGEYLGGGAIISPEVVITAKDVTDNRNENQLIARAGEWDFKTNSEHFPHVDARIRSIVRHPGFDKRNGANNVALLFLQTPLTLTKHIKPICLPPVNRTFDYSRCEEGEATNSPEQKLHNSLLCAGGELGKDSCKGDGGSPLACPHQEDPQRYELAGIVNFGVECGMQDVPAVYTNVAMFRNWIIDEAITNLNDYEPEPEPEPKPKPEPEPEPEPENTPSPKNENGNGNTERKYDFVIY</sequence>
<evidence type="ECO:0000256" key="3">
    <source>
        <dbReference type="SAM" id="MobiDB-lite"/>
    </source>
</evidence>
<dbReference type="InterPro" id="IPR051487">
    <property type="entry name" value="Ser/Thr_Proteases_Immune/Dev"/>
</dbReference>
<evidence type="ECO:0000256" key="1">
    <source>
        <dbReference type="ARBA" id="ARBA00023157"/>
    </source>
</evidence>
<evidence type="ECO:0000259" key="5">
    <source>
        <dbReference type="PROSITE" id="PS50240"/>
    </source>
</evidence>
<dbReference type="Proteomes" id="UP001652680">
    <property type="component" value="Unassembled WGS sequence"/>
</dbReference>